<dbReference type="AlphaFoldDB" id="A0A226HMR2"/>
<dbReference type="Proteomes" id="UP000198345">
    <property type="component" value="Unassembled WGS sequence"/>
</dbReference>
<dbReference type="EMBL" id="MUGW01000008">
    <property type="protein sequence ID" value="OXA94916.1"/>
    <property type="molecule type" value="Genomic_DNA"/>
</dbReference>
<evidence type="ECO:0008006" key="3">
    <source>
        <dbReference type="Google" id="ProtNLM"/>
    </source>
</evidence>
<dbReference type="GO" id="GO:0008237">
    <property type="term" value="F:metallopeptidase activity"/>
    <property type="evidence" value="ECO:0007669"/>
    <property type="project" value="InterPro"/>
</dbReference>
<evidence type="ECO:0000313" key="1">
    <source>
        <dbReference type="EMBL" id="OXA94916.1"/>
    </source>
</evidence>
<comment type="caution">
    <text evidence="1">The sequence shown here is derived from an EMBL/GenBank/DDBJ whole genome shotgun (WGS) entry which is preliminary data.</text>
</comment>
<name>A0A226HMR2_9FLAO</name>
<gene>
    <name evidence="1" type="ORF">B0A66_04120</name>
</gene>
<keyword evidence="2" id="KW-1185">Reference proteome</keyword>
<dbReference type="Gene3D" id="3.40.390.10">
    <property type="entry name" value="Collagenase (Catalytic Domain)"/>
    <property type="match status" value="1"/>
</dbReference>
<organism evidence="1 2">
    <name type="scientific">Flavobacterium hercynium</name>
    <dbReference type="NCBI Taxonomy" id="387094"/>
    <lineage>
        <taxon>Bacteria</taxon>
        <taxon>Pseudomonadati</taxon>
        <taxon>Bacteroidota</taxon>
        <taxon>Flavobacteriia</taxon>
        <taxon>Flavobacteriales</taxon>
        <taxon>Flavobacteriaceae</taxon>
        <taxon>Flavobacterium</taxon>
    </lineage>
</organism>
<proteinExistence type="predicted"/>
<dbReference type="InterPro" id="IPR024079">
    <property type="entry name" value="MetalloPept_cat_dom_sf"/>
</dbReference>
<protein>
    <recommendedName>
        <fullName evidence="3">Peptidase metallopeptidase domain-containing protein</fullName>
    </recommendedName>
</protein>
<sequence length="276" mass="32402">MFIFILINVKILYMMKNYLLLSCVLLFSCSTESPESPRELTMGEKMAKMESCDIENICTTIEPEMSRNQTGRVSYKGLYWKPGQTIKIKFIDGVSYQHDRVKKYASEWTKYANLKFEWVEPNAYAEIKISFKGKGNWSLVGINSEDTRQNEPSMNFSNLSKNYNEEEGGEVILHEFGHALGLEHELQHPLKSFQWDIPFVYYYYDYRYKWNKEKVDLNVINKFSINEVDYDAFDKESIMMYSIPSGLILDYISFSRTYKLSQGDKKSIAKIYPKTN</sequence>
<dbReference type="SUPFAM" id="SSF55486">
    <property type="entry name" value="Metalloproteases ('zincins'), catalytic domain"/>
    <property type="match status" value="1"/>
</dbReference>
<reference evidence="1 2" key="1">
    <citation type="submission" date="2016-11" db="EMBL/GenBank/DDBJ databases">
        <title>Whole genomes of Flavobacteriaceae.</title>
        <authorList>
            <person name="Stine C."/>
            <person name="Li C."/>
            <person name="Tadesse D."/>
        </authorList>
    </citation>
    <scope>NUCLEOTIDE SEQUENCE [LARGE SCALE GENOMIC DNA]</scope>
    <source>
        <strain evidence="1 2">DSM 18292</strain>
    </source>
</reference>
<evidence type="ECO:0000313" key="2">
    <source>
        <dbReference type="Proteomes" id="UP000198345"/>
    </source>
</evidence>
<accession>A0A226HMR2</accession>